<name>A0A1M4UEZ5_9SPHI</name>
<dbReference type="InterPro" id="IPR049492">
    <property type="entry name" value="BD-FAE-like_dom"/>
</dbReference>
<dbReference type="EMBL" id="FQUQ01000001">
    <property type="protein sequence ID" value="SHE55188.1"/>
    <property type="molecule type" value="Genomic_DNA"/>
</dbReference>
<sequence length="285" mass="31661">MKKRACHLFILLIVLSGCSTARKASNPVTEQKLKDVVYGEHPRNIMDVYLPAGRNEKTPFVVLIHGGAWVKAGKEDAQQYADSLFSNRIAFVSINYRYANSEEVHYPEMLEDIDKALNYCIAHASQWNTRKNNFTMTGGSSGAHMAMLYSYTTNKKIKAIVDFCGPSNLTDSTILNYSAKVGLIGVIQMMTGKRYLKGQLIDPAYALSSPITQVKDIPILMVHGTADPVVDFSQSRQLSDQLEAKNITHKLLPIPGAGHDLNLKDAATRALVYGEAIKWIYKYGK</sequence>
<dbReference type="Gene3D" id="3.40.50.1820">
    <property type="entry name" value="alpha/beta hydrolase"/>
    <property type="match status" value="1"/>
</dbReference>
<dbReference type="AlphaFoldDB" id="A0A1M4UEZ5"/>
<dbReference type="SUPFAM" id="SSF53474">
    <property type="entry name" value="alpha/beta-Hydrolases"/>
    <property type="match status" value="1"/>
</dbReference>
<dbReference type="OrthoDB" id="9777975at2"/>
<organism evidence="4 5">
    <name type="scientific">Pedobacter caeni</name>
    <dbReference type="NCBI Taxonomy" id="288992"/>
    <lineage>
        <taxon>Bacteria</taxon>
        <taxon>Pseudomonadati</taxon>
        <taxon>Bacteroidota</taxon>
        <taxon>Sphingobacteriia</taxon>
        <taxon>Sphingobacteriales</taxon>
        <taxon>Sphingobacteriaceae</taxon>
        <taxon>Pedobacter</taxon>
    </lineage>
</organism>
<accession>A0A1M4UEZ5</accession>
<protein>
    <submittedName>
        <fullName evidence="4">Acetyl esterase/lipase</fullName>
    </submittedName>
</protein>
<dbReference type="GO" id="GO:0016787">
    <property type="term" value="F:hydrolase activity"/>
    <property type="evidence" value="ECO:0007669"/>
    <property type="project" value="UniProtKB-KW"/>
</dbReference>
<keyword evidence="1" id="KW-0378">Hydrolase</keyword>
<dbReference type="RefSeq" id="WP_073227026.1">
    <property type="nucleotide sequence ID" value="NZ_FQUQ01000001.1"/>
</dbReference>
<dbReference type="InterPro" id="IPR029058">
    <property type="entry name" value="AB_hydrolase_fold"/>
</dbReference>
<evidence type="ECO:0000259" key="3">
    <source>
        <dbReference type="Pfam" id="PF20434"/>
    </source>
</evidence>
<reference evidence="5" key="1">
    <citation type="submission" date="2016-11" db="EMBL/GenBank/DDBJ databases">
        <authorList>
            <person name="Varghese N."/>
            <person name="Submissions S."/>
        </authorList>
    </citation>
    <scope>NUCLEOTIDE SEQUENCE [LARGE SCALE GENOMIC DNA]</scope>
    <source>
        <strain evidence="5">DSM 16990</strain>
    </source>
</reference>
<feature type="domain" description="BD-FAE-like" evidence="3">
    <location>
        <begin position="46"/>
        <end position="242"/>
    </location>
</feature>
<evidence type="ECO:0000256" key="2">
    <source>
        <dbReference type="SAM" id="SignalP"/>
    </source>
</evidence>
<dbReference type="PROSITE" id="PS51257">
    <property type="entry name" value="PROKAR_LIPOPROTEIN"/>
    <property type="match status" value="1"/>
</dbReference>
<dbReference type="Proteomes" id="UP000184287">
    <property type="component" value="Unassembled WGS sequence"/>
</dbReference>
<evidence type="ECO:0000256" key="1">
    <source>
        <dbReference type="ARBA" id="ARBA00022801"/>
    </source>
</evidence>
<dbReference type="PANTHER" id="PTHR48081">
    <property type="entry name" value="AB HYDROLASE SUPERFAMILY PROTEIN C4A8.06C"/>
    <property type="match status" value="1"/>
</dbReference>
<feature type="signal peptide" evidence="2">
    <location>
        <begin position="1"/>
        <end position="21"/>
    </location>
</feature>
<dbReference type="Pfam" id="PF20434">
    <property type="entry name" value="BD-FAE"/>
    <property type="match status" value="1"/>
</dbReference>
<keyword evidence="5" id="KW-1185">Reference proteome</keyword>
<dbReference type="STRING" id="288992.SAMN04488522_101531"/>
<evidence type="ECO:0000313" key="4">
    <source>
        <dbReference type="EMBL" id="SHE55188.1"/>
    </source>
</evidence>
<dbReference type="InterPro" id="IPR050300">
    <property type="entry name" value="GDXG_lipolytic_enzyme"/>
</dbReference>
<evidence type="ECO:0000313" key="5">
    <source>
        <dbReference type="Proteomes" id="UP000184287"/>
    </source>
</evidence>
<proteinExistence type="predicted"/>
<feature type="chain" id="PRO_5012499719" evidence="2">
    <location>
        <begin position="22"/>
        <end position="285"/>
    </location>
</feature>
<keyword evidence="2" id="KW-0732">Signal</keyword>
<gene>
    <name evidence="4" type="ORF">SAMN04488522_101531</name>
</gene>